<name>A0A7K3V7Y3_RHILE</name>
<dbReference type="SUPFAM" id="SSF52151">
    <property type="entry name" value="FabD/lysophospholipase-like"/>
    <property type="match status" value="1"/>
</dbReference>
<dbReference type="PANTHER" id="PTHR32176:SF92">
    <property type="entry name" value="XYLOSE ISOMERASE"/>
    <property type="match status" value="1"/>
</dbReference>
<evidence type="ECO:0000259" key="5">
    <source>
        <dbReference type="PROSITE" id="PS51635"/>
    </source>
</evidence>
<dbReference type="EMBL" id="WUFV01000001">
    <property type="protein sequence ID" value="NEK13273.1"/>
    <property type="molecule type" value="Genomic_DNA"/>
</dbReference>
<dbReference type="PROSITE" id="PS51635">
    <property type="entry name" value="PNPLA"/>
    <property type="match status" value="1"/>
</dbReference>
<dbReference type="Proteomes" id="UP000471705">
    <property type="component" value="Unassembled WGS sequence"/>
</dbReference>
<dbReference type="NCBIfam" id="NF041079">
    <property type="entry name" value="CBASS_lipase"/>
    <property type="match status" value="1"/>
</dbReference>
<reference evidence="6 7" key="1">
    <citation type="submission" date="2019-12" db="EMBL/GenBank/DDBJ databases">
        <title>Rhizobium genotypes associated with high levels of biological nitrogen fixation by grain legumes in a temperate-maritime cropping system.</title>
        <authorList>
            <person name="Maluk M."/>
            <person name="Francesc Ferrando Molina F."/>
            <person name="Lopez Del Egido L."/>
            <person name="Lafos M."/>
            <person name="Langarica-Fuentes A."/>
            <person name="Gebre Yohannes G."/>
            <person name="Young M.W."/>
            <person name="Martin P."/>
            <person name="Gantlett R."/>
            <person name="Kenicer G."/>
            <person name="Hawes C."/>
            <person name="Begg G.S."/>
            <person name="Quilliam R.S."/>
            <person name="Squire G.R."/>
            <person name="Poole P.S."/>
            <person name="Young P.W."/>
            <person name="Iannetta P.M."/>
            <person name="James E.K."/>
        </authorList>
    </citation>
    <scope>NUCLEOTIDE SEQUENCE [LARGE SCALE GENOMIC DNA]</scope>
    <source>
        <strain evidence="6 7">JHI54</strain>
    </source>
</reference>
<keyword evidence="3" id="KW-0442">Lipid degradation</keyword>
<feature type="short sequence motif" description="DGA/G" evidence="3">
    <location>
        <begin position="215"/>
        <end position="217"/>
    </location>
</feature>
<feature type="region of interest" description="Disordered" evidence="4">
    <location>
        <begin position="1"/>
        <end position="26"/>
    </location>
</feature>
<feature type="short sequence motif" description="GXGXXG" evidence="3">
    <location>
        <begin position="39"/>
        <end position="44"/>
    </location>
</feature>
<dbReference type="AlphaFoldDB" id="A0A7K3V7Y3"/>
<evidence type="ECO:0000256" key="3">
    <source>
        <dbReference type="PROSITE-ProRule" id="PRU01161"/>
    </source>
</evidence>
<keyword evidence="2 3" id="KW-0443">Lipid metabolism</keyword>
<evidence type="ECO:0000313" key="6">
    <source>
        <dbReference type="EMBL" id="NEK13273.1"/>
    </source>
</evidence>
<keyword evidence="3" id="KW-0378">Hydrolase</keyword>
<accession>A0A7K3V7Y3</accession>
<feature type="active site" description="Proton acceptor" evidence="3">
    <location>
        <position position="215"/>
    </location>
</feature>
<dbReference type="Pfam" id="PF01734">
    <property type="entry name" value="Patatin"/>
    <property type="match status" value="1"/>
</dbReference>
<dbReference type="InterPro" id="IPR002641">
    <property type="entry name" value="PNPLA_dom"/>
</dbReference>
<dbReference type="Gene3D" id="3.40.1090.10">
    <property type="entry name" value="Cytosolic phospholipase A2 catalytic domain"/>
    <property type="match status" value="1"/>
</dbReference>
<organism evidence="6 7">
    <name type="scientific">Rhizobium leguminosarum</name>
    <dbReference type="NCBI Taxonomy" id="384"/>
    <lineage>
        <taxon>Bacteria</taxon>
        <taxon>Pseudomonadati</taxon>
        <taxon>Pseudomonadota</taxon>
        <taxon>Alphaproteobacteria</taxon>
        <taxon>Hyphomicrobiales</taxon>
        <taxon>Rhizobiaceae</taxon>
        <taxon>Rhizobium/Agrobacterium group</taxon>
        <taxon>Rhizobium</taxon>
    </lineage>
</organism>
<comment type="caution">
    <text evidence="6">The sequence shown here is derived from an EMBL/GenBank/DDBJ whole genome shotgun (WGS) entry which is preliminary data.</text>
</comment>
<dbReference type="GO" id="GO:0016787">
    <property type="term" value="F:hydrolase activity"/>
    <property type="evidence" value="ECO:0007669"/>
    <property type="project" value="UniProtKB-UniRule"/>
</dbReference>
<evidence type="ECO:0000256" key="4">
    <source>
        <dbReference type="SAM" id="MobiDB-lite"/>
    </source>
</evidence>
<dbReference type="InterPro" id="IPR016035">
    <property type="entry name" value="Acyl_Trfase/lysoPLipase"/>
</dbReference>
<comment type="similarity">
    <text evidence="1">Belongs to the patatin family.</text>
</comment>
<dbReference type="CDD" id="cd07199">
    <property type="entry name" value="Pat17_PNPLA8_PNPLA9_like"/>
    <property type="match status" value="1"/>
</dbReference>
<feature type="compositionally biased region" description="Basic and acidic residues" evidence="4">
    <location>
        <begin position="12"/>
        <end position="21"/>
    </location>
</feature>
<feature type="short sequence motif" description="GXSXG" evidence="3">
    <location>
        <begin position="73"/>
        <end position="77"/>
    </location>
</feature>
<dbReference type="GO" id="GO:0016042">
    <property type="term" value="P:lipid catabolic process"/>
    <property type="evidence" value="ECO:0007669"/>
    <property type="project" value="UniProtKB-UniRule"/>
</dbReference>
<proteinExistence type="inferred from homology"/>
<gene>
    <name evidence="6" type="ORF">GR257_00160</name>
</gene>
<dbReference type="PANTHER" id="PTHR32176">
    <property type="entry name" value="XYLOSE ISOMERASE"/>
    <property type="match status" value="1"/>
</dbReference>
<evidence type="ECO:0000256" key="1">
    <source>
        <dbReference type="ARBA" id="ARBA00010240"/>
    </source>
</evidence>
<sequence length="360" mass="40335">MQEVAPGKPRSRRSEGTRPDLRPPLPWHSGDMRILSIDGGGIRGILPTAVLTHCEERFCNGRTAGDFFDYIAGTSTGGIIALGLSIGLSAKDILAIYMDHGAEIFPSRRQYRNRTMRRLQSAWHFVRNLNQYKYEREALHRNLSTTLGGKLLGDAERRLVIPSFDEYNEVHLFKTPHHLDYQRDWKETMIDVALSTSAAPTFFSTYRNGDRHFADGGVWANNPVMAVLVDALACYDIDRRNIRILSLGCVESDIAFSDDQMTKGGIWHWKEIISSAMRLQSQNALGQAGLLIGSDHLLRVDGEPMTQDLIELDDHSRAAAELPPIAERLVEKHHDKLAEMFANPRQPFPATYGPRSAAAS</sequence>
<protein>
    <submittedName>
        <fullName evidence="6">Patatin</fullName>
    </submittedName>
</protein>
<evidence type="ECO:0000313" key="7">
    <source>
        <dbReference type="Proteomes" id="UP000471705"/>
    </source>
</evidence>
<feature type="domain" description="PNPLA" evidence="5">
    <location>
        <begin position="35"/>
        <end position="228"/>
    </location>
</feature>
<feature type="active site" description="Nucleophile" evidence="3">
    <location>
        <position position="75"/>
    </location>
</feature>
<evidence type="ECO:0000256" key="2">
    <source>
        <dbReference type="ARBA" id="ARBA00023098"/>
    </source>
</evidence>